<sequence length="80" mass="8173">MSSYAAANADPILSYSSAHRSSASRSPPLPGEAALASIALASYAASPAMQTPTSAATLANPHVSASGLSWWWLSLDTQKP</sequence>
<name>A0A6G1FBD9_9ORYZ</name>
<protein>
    <submittedName>
        <fullName evidence="1">Uncharacterized protein</fullName>
    </submittedName>
</protein>
<evidence type="ECO:0000313" key="2">
    <source>
        <dbReference type="Proteomes" id="UP000479710"/>
    </source>
</evidence>
<dbReference type="Proteomes" id="UP000479710">
    <property type="component" value="Unassembled WGS sequence"/>
</dbReference>
<dbReference type="AlphaFoldDB" id="A0A6G1FBD9"/>
<reference evidence="1 2" key="1">
    <citation type="submission" date="2019-11" db="EMBL/GenBank/DDBJ databases">
        <title>Whole genome sequence of Oryza granulata.</title>
        <authorList>
            <person name="Li W."/>
        </authorList>
    </citation>
    <scope>NUCLEOTIDE SEQUENCE [LARGE SCALE GENOMIC DNA]</scope>
    <source>
        <strain evidence="2">cv. Menghai</strain>
        <tissue evidence="1">Leaf</tissue>
    </source>
</reference>
<keyword evidence="2" id="KW-1185">Reference proteome</keyword>
<dbReference type="EMBL" id="SPHZ02000001">
    <property type="protein sequence ID" value="KAF0934256.1"/>
    <property type="molecule type" value="Genomic_DNA"/>
</dbReference>
<proteinExistence type="predicted"/>
<comment type="caution">
    <text evidence="1">The sequence shown here is derived from an EMBL/GenBank/DDBJ whole genome shotgun (WGS) entry which is preliminary data.</text>
</comment>
<evidence type="ECO:0000313" key="1">
    <source>
        <dbReference type="EMBL" id="KAF0934256.1"/>
    </source>
</evidence>
<organism evidence="1 2">
    <name type="scientific">Oryza meyeriana var. granulata</name>
    <dbReference type="NCBI Taxonomy" id="110450"/>
    <lineage>
        <taxon>Eukaryota</taxon>
        <taxon>Viridiplantae</taxon>
        <taxon>Streptophyta</taxon>
        <taxon>Embryophyta</taxon>
        <taxon>Tracheophyta</taxon>
        <taxon>Spermatophyta</taxon>
        <taxon>Magnoliopsida</taxon>
        <taxon>Liliopsida</taxon>
        <taxon>Poales</taxon>
        <taxon>Poaceae</taxon>
        <taxon>BOP clade</taxon>
        <taxon>Oryzoideae</taxon>
        <taxon>Oryzeae</taxon>
        <taxon>Oryzinae</taxon>
        <taxon>Oryza</taxon>
        <taxon>Oryza meyeriana</taxon>
    </lineage>
</organism>
<accession>A0A6G1FBD9</accession>
<gene>
    <name evidence="1" type="ORF">E2562_023617</name>
</gene>